<feature type="domain" description="Transcription regulator PadR N-terminal" evidence="1">
    <location>
        <begin position="55"/>
        <end position="122"/>
    </location>
</feature>
<accession>A0A3A9K735</accession>
<name>A0A3A9K735_9BACI</name>
<dbReference type="InterPro" id="IPR036390">
    <property type="entry name" value="WH_DNA-bd_sf"/>
</dbReference>
<dbReference type="RefSeq" id="WP_110937235.1">
    <property type="nucleotide sequence ID" value="NZ_KZ614146.1"/>
</dbReference>
<dbReference type="OrthoDB" id="2440228at2"/>
<evidence type="ECO:0000313" key="3">
    <source>
        <dbReference type="Proteomes" id="UP000281498"/>
    </source>
</evidence>
<dbReference type="Gene3D" id="1.10.10.10">
    <property type="entry name" value="Winged helix-like DNA-binding domain superfamily/Winged helix DNA-binding domain"/>
    <property type="match status" value="1"/>
</dbReference>
<evidence type="ECO:0000259" key="1">
    <source>
        <dbReference type="Pfam" id="PF03551"/>
    </source>
</evidence>
<dbReference type="AlphaFoldDB" id="A0A3A9K735"/>
<sequence length="144" mass="17029">MNDPFTKLKSSMKNTIFKDLSFSDEQKKAVKHAIREDKLQPQLHFWKEETLLDVFEFLQREANHGYEISNHLFQKYDQSFQNNQGQLYTLLHLLENKELLTSKWIEEKKYYSLTAKGKKQLAAYTQGSSKHGRSFKLLLEEAVL</sequence>
<proteinExistence type="predicted"/>
<dbReference type="InterPro" id="IPR036388">
    <property type="entry name" value="WH-like_DNA-bd_sf"/>
</dbReference>
<dbReference type="NCBIfam" id="NF006931">
    <property type="entry name" value="PRK09416.1"/>
    <property type="match status" value="1"/>
</dbReference>
<dbReference type="EMBL" id="PDOE01000004">
    <property type="protein sequence ID" value="RKL67278.1"/>
    <property type="molecule type" value="Genomic_DNA"/>
</dbReference>
<evidence type="ECO:0000313" key="2">
    <source>
        <dbReference type="EMBL" id="RKL67278.1"/>
    </source>
</evidence>
<dbReference type="PANTHER" id="PTHR43252:SF2">
    <property type="entry name" value="TRANSCRIPTION REGULATOR, PADR-LIKE FAMILY"/>
    <property type="match status" value="1"/>
</dbReference>
<dbReference type="SUPFAM" id="SSF46785">
    <property type="entry name" value="Winged helix' DNA-binding domain"/>
    <property type="match status" value="1"/>
</dbReference>
<reference evidence="2 3" key="1">
    <citation type="submission" date="2017-10" db="EMBL/GenBank/DDBJ databases">
        <title>Bacillus sp. nov., a halophilic bacterium isolated from a Keqin Lake.</title>
        <authorList>
            <person name="Wang H."/>
        </authorList>
    </citation>
    <scope>NUCLEOTIDE SEQUENCE [LARGE SCALE GENOMIC DNA]</scope>
    <source>
        <strain evidence="2 3">KCTC 13187</strain>
    </source>
</reference>
<organism evidence="2 3">
    <name type="scientific">Salipaludibacillus neizhouensis</name>
    <dbReference type="NCBI Taxonomy" id="885475"/>
    <lineage>
        <taxon>Bacteria</taxon>
        <taxon>Bacillati</taxon>
        <taxon>Bacillota</taxon>
        <taxon>Bacilli</taxon>
        <taxon>Bacillales</taxon>
        <taxon>Bacillaceae</taxon>
    </lineage>
</organism>
<keyword evidence="3" id="KW-1185">Reference proteome</keyword>
<dbReference type="Pfam" id="PF03551">
    <property type="entry name" value="PadR"/>
    <property type="match status" value="1"/>
</dbReference>
<dbReference type="InterPro" id="IPR005149">
    <property type="entry name" value="Tscrpt_reg_PadR_N"/>
</dbReference>
<protein>
    <recommendedName>
        <fullName evidence="1">Transcription regulator PadR N-terminal domain-containing protein</fullName>
    </recommendedName>
</protein>
<dbReference type="PANTHER" id="PTHR43252">
    <property type="entry name" value="TRANSCRIPTIONAL REGULATOR YQJI"/>
    <property type="match status" value="1"/>
</dbReference>
<gene>
    <name evidence="2" type="ORF">CR203_12295</name>
</gene>
<dbReference type="Proteomes" id="UP000281498">
    <property type="component" value="Unassembled WGS sequence"/>
</dbReference>
<comment type="caution">
    <text evidence="2">The sequence shown here is derived from an EMBL/GenBank/DDBJ whole genome shotgun (WGS) entry which is preliminary data.</text>
</comment>